<organism evidence="1 2">
    <name type="scientific">Tunturiibacter lichenicola</name>
    <dbReference type="NCBI Taxonomy" id="2051959"/>
    <lineage>
        <taxon>Bacteria</taxon>
        <taxon>Pseudomonadati</taxon>
        <taxon>Acidobacteriota</taxon>
        <taxon>Terriglobia</taxon>
        <taxon>Terriglobales</taxon>
        <taxon>Acidobacteriaceae</taxon>
        <taxon>Tunturiibacter</taxon>
    </lineage>
</organism>
<dbReference type="AlphaFoldDB" id="A0A7W8J8D0"/>
<reference evidence="1 2" key="1">
    <citation type="submission" date="2020-08" db="EMBL/GenBank/DDBJ databases">
        <title>Genomic Encyclopedia of Type Strains, Phase IV (KMG-V): Genome sequencing to study the core and pangenomes of soil and plant-associated prokaryotes.</title>
        <authorList>
            <person name="Whitman W."/>
        </authorList>
    </citation>
    <scope>NUCLEOTIDE SEQUENCE [LARGE SCALE GENOMIC DNA]</scope>
    <source>
        <strain evidence="1 2">M8US30</strain>
    </source>
</reference>
<protein>
    <submittedName>
        <fullName evidence="1">Uncharacterized protein</fullName>
    </submittedName>
</protein>
<proteinExistence type="predicted"/>
<dbReference type="Proteomes" id="UP000569092">
    <property type="component" value="Unassembled WGS sequence"/>
</dbReference>
<dbReference type="EMBL" id="JACHDZ010000003">
    <property type="protein sequence ID" value="MBB5344396.1"/>
    <property type="molecule type" value="Genomic_DNA"/>
</dbReference>
<comment type="caution">
    <text evidence="1">The sequence shown here is derived from an EMBL/GenBank/DDBJ whole genome shotgun (WGS) entry which is preliminary data.</text>
</comment>
<name>A0A7W8J8D0_9BACT</name>
<gene>
    <name evidence="1" type="ORF">HDF10_002375</name>
</gene>
<sequence length="49" mass="5676">MVRDALLRRLFCAGKNDEIGAFSLLELGWREIVSVEWGESGMDYDCYFN</sequence>
<evidence type="ECO:0000313" key="1">
    <source>
        <dbReference type="EMBL" id="MBB5344396.1"/>
    </source>
</evidence>
<evidence type="ECO:0000313" key="2">
    <source>
        <dbReference type="Proteomes" id="UP000569092"/>
    </source>
</evidence>
<accession>A0A7W8J8D0</accession>